<dbReference type="FunFam" id="3.40.50.300:FF:000032">
    <property type="entry name" value="Export ABC transporter ATP-binding protein"/>
    <property type="match status" value="1"/>
</dbReference>
<dbReference type="Proteomes" id="UP000184423">
    <property type="component" value="Unassembled WGS sequence"/>
</dbReference>
<dbReference type="GO" id="GO:0016887">
    <property type="term" value="F:ATP hydrolysis activity"/>
    <property type="evidence" value="ECO:0007669"/>
    <property type="project" value="InterPro"/>
</dbReference>
<dbReference type="PANTHER" id="PTHR42798:SF6">
    <property type="entry name" value="CELL DIVISION ATP-BINDING PROTEIN FTSE"/>
    <property type="match status" value="1"/>
</dbReference>
<evidence type="ECO:0000259" key="5">
    <source>
        <dbReference type="PROSITE" id="PS50893"/>
    </source>
</evidence>
<organism evidence="6 7">
    <name type="scientific">Caloramator proteoclasticus DSM 10124</name>
    <dbReference type="NCBI Taxonomy" id="1121262"/>
    <lineage>
        <taxon>Bacteria</taxon>
        <taxon>Bacillati</taxon>
        <taxon>Bacillota</taxon>
        <taxon>Clostridia</taxon>
        <taxon>Eubacteriales</taxon>
        <taxon>Clostridiaceae</taxon>
        <taxon>Caloramator</taxon>
    </lineage>
</organism>
<name>A0A1M4ULG6_9CLOT</name>
<dbReference type="GO" id="GO:0098796">
    <property type="term" value="C:membrane protein complex"/>
    <property type="evidence" value="ECO:0007669"/>
    <property type="project" value="UniProtKB-ARBA"/>
</dbReference>
<dbReference type="EMBL" id="FQVG01000008">
    <property type="protein sequence ID" value="SHE57507.1"/>
    <property type="molecule type" value="Genomic_DNA"/>
</dbReference>
<dbReference type="AlphaFoldDB" id="A0A1M4ULG6"/>
<dbReference type="PROSITE" id="PS00211">
    <property type="entry name" value="ABC_TRANSPORTER_1"/>
    <property type="match status" value="1"/>
</dbReference>
<sequence>MIEIVELRKSYKLLSEDIEVLKGVNLRIDKGEYVAIMGPSGSGKSTLMNILGCLDRPSAGKYVLNGSDVSKLNDNELAKIRNREIGFVFQAFNLLPRLSALENVELPLIYAGVKLSERRRRAMEALDRVGLSDRMHHKPNELSGGQRQRVAIARAIVTNPSVLMADEPTGNLDSKSSEEIMKIFQNLNEEGSTIVMVTHENDIANHTKRIVRIKDGLILNDKQVENRTYYR</sequence>
<accession>A0A1M4ULG6</accession>
<proteinExistence type="inferred from homology"/>
<evidence type="ECO:0000256" key="2">
    <source>
        <dbReference type="ARBA" id="ARBA00022448"/>
    </source>
</evidence>
<dbReference type="InterPro" id="IPR017911">
    <property type="entry name" value="MacB-like_ATP-bd"/>
</dbReference>
<evidence type="ECO:0000256" key="3">
    <source>
        <dbReference type="ARBA" id="ARBA00022741"/>
    </source>
</evidence>
<dbReference type="Gene3D" id="3.40.50.300">
    <property type="entry name" value="P-loop containing nucleotide triphosphate hydrolases"/>
    <property type="match status" value="1"/>
</dbReference>
<gene>
    <name evidence="6" type="ORF">SAMN02746091_00684</name>
</gene>
<dbReference type="PROSITE" id="PS50893">
    <property type="entry name" value="ABC_TRANSPORTER_2"/>
    <property type="match status" value="1"/>
</dbReference>
<evidence type="ECO:0000256" key="1">
    <source>
        <dbReference type="ARBA" id="ARBA00005417"/>
    </source>
</evidence>
<comment type="similarity">
    <text evidence="1">Belongs to the ABC transporter superfamily.</text>
</comment>
<dbReference type="PANTHER" id="PTHR42798">
    <property type="entry name" value="LIPOPROTEIN-RELEASING SYSTEM ATP-BINDING PROTEIN LOLD"/>
    <property type="match status" value="1"/>
</dbReference>
<dbReference type="SMART" id="SM00382">
    <property type="entry name" value="AAA"/>
    <property type="match status" value="1"/>
</dbReference>
<keyword evidence="4 6" id="KW-0067">ATP-binding</keyword>
<dbReference type="RefSeq" id="WP_027309469.1">
    <property type="nucleotide sequence ID" value="NZ_FQVG01000008.1"/>
</dbReference>
<dbReference type="GO" id="GO:0005524">
    <property type="term" value="F:ATP binding"/>
    <property type="evidence" value="ECO:0007669"/>
    <property type="project" value="UniProtKB-KW"/>
</dbReference>
<keyword evidence="3" id="KW-0547">Nucleotide-binding</keyword>
<reference evidence="7" key="1">
    <citation type="submission" date="2016-11" db="EMBL/GenBank/DDBJ databases">
        <authorList>
            <person name="Varghese N."/>
            <person name="Submissions S."/>
        </authorList>
    </citation>
    <scope>NUCLEOTIDE SEQUENCE [LARGE SCALE GENOMIC DNA]</scope>
    <source>
        <strain evidence="7">DSM 10124</strain>
    </source>
</reference>
<evidence type="ECO:0000256" key="4">
    <source>
        <dbReference type="ARBA" id="ARBA00022840"/>
    </source>
</evidence>
<dbReference type="InterPro" id="IPR027417">
    <property type="entry name" value="P-loop_NTPase"/>
</dbReference>
<keyword evidence="7" id="KW-1185">Reference proteome</keyword>
<dbReference type="GO" id="GO:0022857">
    <property type="term" value="F:transmembrane transporter activity"/>
    <property type="evidence" value="ECO:0007669"/>
    <property type="project" value="UniProtKB-ARBA"/>
</dbReference>
<protein>
    <submittedName>
        <fullName evidence="6">Putative ABC transport system ATP-binding protein</fullName>
    </submittedName>
</protein>
<dbReference type="InterPro" id="IPR017871">
    <property type="entry name" value="ABC_transporter-like_CS"/>
</dbReference>
<dbReference type="CDD" id="cd03255">
    <property type="entry name" value="ABC_MJ0796_LolCDE_FtsE"/>
    <property type="match status" value="1"/>
</dbReference>
<evidence type="ECO:0000313" key="7">
    <source>
        <dbReference type="Proteomes" id="UP000184423"/>
    </source>
</evidence>
<dbReference type="SUPFAM" id="SSF52540">
    <property type="entry name" value="P-loop containing nucleoside triphosphate hydrolases"/>
    <property type="match status" value="1"/>
</dbReference>
<feature type="domain" description="ABC transporter" evidence="5">
    <location>
        <begin position="2"/>
        <end position="231"/>
    </location>
</feature>
<evidence type="ECO:0000313" key="6">
    <source>
        <dbReference type="EMBL" id="SHE57507.1"/>
    </source>
</evidence>
<dbReference type="Pfam" id="PF00005">
    <property type="entry name" value="ABC_tran"/>
    <property type="match status" value="1"/>
</dbReference>
<dbReference type="InterPro" id="IPR003593">
    <property type="entry name" value="AAA+_ATPase"/>
</dbReference>
<dbReference type="InterPro" id="IPR003439">
    <property type="entry name" value="ABC_transporter-like_ATP-bd"/>
</dbReference>
<keyword evidence="2" id="KW-0813">Transport</keyword>